<dbReference type="RefSeq" id="XP_009062041.1">
    <property type="nucleotide sequence ID" value="XM_009063793.1"/>
</dbReference>
<keyword evidence="3" id="KW-1185">Reference proteome</keyword>
<accession>V3Z895</accession>
<name>V3Z895_LOTGI</name>
<feature type="compositionally biased region" description="Acidic residues" evidence="1">
    <location>
        <begin position="49"/>
        <end position="60"/>
    </location>
</feature>
<dbReference type="AlphaFoldDB" id="V3Z895"/>
<reference evidence="2 3" key="1">
    <citation type="journal article" date="2013" name="Nature">
        <title>Insights into bilaterian evolution from three spiralian genomes.</title>
        <authorList>
            <person name="Simakov O."/>
            <person name="Marletaz F."/>
            <person name="Cho S.J."/>
            <person name="Edsinger-Gonzales E."/>
            <person name="Havlak P."/>
            <person name="Hellsten U."/>
            <person name="Kuo D.H."/>
            <person name="Larsson T."/>
            <person name="Lv J."/>
            <person name="Arendt D."/>
            <person name="Savage R."/>
            <person name="Osoegawa K."/>
            <person name="de Jong P."/>
            <person name="Grimwood J."/>
            <person name="Chapman J.A."/>
            <person name="Shapiro H."/>
            <person name="Aerts A."/>
            <person name="Otillar R.P."/>
            <person name="Terry A.Y."/>
            <person name="Boore J.L."/>
            <person name="Grigoriev I.V."/>
            <person name="Lindberg D.R."/>
            <person name="Seaver E.C."/>
            <person name="Weisblat D.A."/>
            <person name="Putnam N.H."/>
            <person name="Rokhsar D.S."/>
        </authorList>
    </citation>
    <scope>NUCLEOTIDE SEQUENCE [LARGE SCALE GENOMIC DNA]</scope>
</reference>
<dbReference type="Proteomes" id="UP000030746">
    <property type="component" value="Unassembled WGS sequence"/>
</dbReference>
<dbReference type="CTD" id="20236336"/>
<dbReference type="GeneID" id="20236336"/>
<sequence>MVAPTTPTRIFLGSPDDLLEEVIVDTGTHRDYEYGVDDNEEFQNSNADDVNEDPDYEPDKDETTTDGRLDDRIKQPSTKKHKPNLESDHPIREPCKRLAFRRIPSTESIQLLAFRSTKGFSPF</sequence>
<dbReference type="HOGENOM" id="CLU_2017838_0_0_1"/>
<gene>
    <name evidence="2" type="ORF">LOTGIDRAFT_154578</name>
</gene>
<evidence type="ECO:0000256" key="1">
    <source>
        <dbReference type="SAM" id="MobiDB-lite"/>
    </source>
</evidence>
<organism evidence="2 3">
    <name type="scientific">Lottia gigantea</name>
    <name type="common">Giant owl limpet</name>
    <dbReference type="NCBI Taxonomy" id="225164"/>
    <lineage>
        <taxon>Eukaryota</taxon>
        <taxon>Metazoa</taxon>
        <taxon>Spiralia</taxon>
        <taxon>Lophotrochozoa</taxon>
        <taxon>Mollusca</taxon>
        <taxon>Gastropoda</taxon>
        <taxon>Patellogastropoda</taxon>
        <taxon>Lottioidea</taxon>
        <taxon>Lottiidae</taxon>
        <taxon>Lottia</taxon>
    </lineage>
</organism>
<feature type="region of interest" description="Disordered" evidence="1">
    <location>
        <begin position="30"/>
        <end position="93"/>
    </location>
</feature>
<evidence type="ECO:0000313" key="3">
    <source>
        <dbReference type="Proteomes" id="UP000030746"/>
    </source>
</evidence>
<feature type="compositionally biased region" description="Basic and acidic residues" evidence="1">
    <location>
        <begin position="83"/>
        <end position="93"/>
    </location>
</feature>
<protein>
    <submittedName>
        <fullName evidence="2">Uncharacterized protein</fullName>
    </submittedName>
</protein>
<dbReference type="KEGG" id="lgi:LOTGIDRAFT_154578"/>
<dbReference type="EMBL" id="KB202953">
    <property type="protein sequence ID" value="ESO87088.1"/>
    <property type="molecule type" value="Genomic_DNA"/>
</dbReference>
<proteinExistence type="predicted"/>
<feature type="compositionally biased region" description="Basic and acidic residues" evidence="1">
    <location>
        <begin position="61"/>
        <end position="74"/>
    </location>
</feature>
<evidence type="ECO:0000313" key="2">
    <source>
        <dbReference type="EMBL" id="ESO87088.1"/>
    </source>
</evidence>